<proteinExistence type="inferred from homology"/>
<sequence>MAILEIVKDPAEVLRKKAKPVTKINAAVRKLLDDMTETMYAAPGVGLAAPQVGVSKRIIVVDPQDGSGQLYQLINPEITKAEGWVQGTEGCLSIPGMVGDVWRYEKVQVVALDRTGKKVWIDAEGWLARIFQHEIDHLDGILYTDKCTDLRPVPQGEEEAEEAAQARAEAERADEAGAADAAAAGVEAEVAGEASATGADADQAAEPAAAAAGAKRTRRRTAAKADAGAAKGE</sequence>
<keyword evidence="6" id="KW-1185">Reference proteome</keyword>
<dbReference type="PRINTS" id="PR01576">
    <property type="entry name" value="PDEFORMYLASE"/>
</dbReference>
<evidence type="ECO:0000256" key="4">
    <source>
        <dbReference type="SAM" id="MobiDB-lite"/>
    </source>
</evidence>
<protein>
    <recommendedName>
        <fullName evidence="3">Peptide deformylase</fullName>
        <shortName evidence="3">PDF</shortName>
        <ecNumber evidence="3">3.5.1.88</ecNumber>
    </recommendedName>
    <alternativeName>
        <fullName evidence="3">Polypeptide deformylase</fullName>
    </alternativeName>
</protein>
<dbReference type="EC" id="3.5.1.88" evidence="3"/>
<dbReference type="GO" id="GO:0042586">
    <property type="term" value="F:peptide deformylase activity"/>
    <property type="evidence" value="ECO:0007669"/>
    <property type="project" value="UniProtKB-EC"/>
</dbReference>
<feature type="binding site" evidence="3">
    <location>
        <position position="133"/>
    </location>
    <ligand>
        <name>Fe cation</name>
        <dbReference type="ChEBI" id="CHEBI:24875"/>
    </ligand>
</feature>
<dbReference type="Gene3D" id="3.90.45.10">
    <property type="entry name" value="Peptide deformylase"/>
    <property type="match status" value="1"/>
</dbReference>
<name>A0ABS4JX30_9FIRM</name>
<evidence type="ECO:0000256" key="3">
    <source>
        <dbReference type="HAMAP-Rule" id="MF_00163"/>
    </source>
</evidence>
<comment type="function">
    <text evidence="3">Removes the formyl group from the N-terminal Met of newly synthesized proteins. Requires at least a dipeptide for an efficient rate of reaction. N-terminal L-methionine is a prerequisite for activity but the enzyme has broad specificity at other positions.</text>
</comment>
<keyword evidence="2 3" id="KW-0408">Iron</keyword>
<feature type="active site" evidence="3">
    <location>
        <position position="134"/>
    </location>
</feature>
<evidence type="ECO:0000256" key="2">
    <source>
        <dbReference type="ARBA" id="ARBA00023004"/>
    </source>
</evidence>
<comment type="catalytic activity">
    <reaction evidence="3">
        <text>N-terminal N-formyl-L-methionyl-[peptide] + H2O = N-terminal L-methionyl-[peptide] + formate</text>
        <dbReference type="Rhea" id="RHEA:24420"/>
        <dbReference type="Rhea" id="RHEA-COMP:10639"/>
        <dbReference type="Rhea" id="RHEA-COMP:10640"/>
        <dbReference type="ChEBI" id="CHEBI:15377"/>
        <dbReference type="ChEBI" id="CHEBI:15740"/>
        <dbReference type="ChEBI" id="CHEBI:49298"/>
        <dbReference type="ChEBI" id="CHEBI:64731"/>
        <dbReference type="EC" id="3.5.1.88"/>
    </reaction>
</comment>
<keyword evidence="3" id="KW-0648">Protein biosynthesis</keyword>
<dbReference type="InterPro" id="IPR023635">
    <property type="entry name" value="Peptide_deformylase"/>
</dbReference>
<dbReference type="InterPro" id="IPR036821">
    <property type="entry name" value="Peptide_deformylase_sf"/>
</dbReference>
<comment type="cofactor">
    <cofactor evidence="3">
        <name>Fe(2+)</name>
        <dbReference type="ChEBI" id="CHEBI:29033"/>
    </cofactor>
    <text evidence="3">Binds 1 Fe(2+) ion.</text>
</comment>
<organism evidence="5 6">
    <name type="scientific">Symbiobacterium terraclitae</name>
    <dbReference type="NCBI Taxonomy" id="557451"/>
    <lineage>
        <taxon>Bacteria</taxon>
        <taxon>Bacillati</taxon>
        <taxon>Bacillota</taxon>
        <taxon>Clostridia</taxon>
        <taxon>Eubacteriales</taxon>
        <taxon>Symbiobacteriaceae</taxon>
        <taxon>Symbiobacterium</taxon>
    </lineage>
</organism>
<dbReference type="NCBIfam" id="NF001159">
    <property type="entry name" value="PRK00150.1-3"/>
    <property type="match status" value="1"/>
</dbReference>
<keyword evidence="3 5" id="KW-0378">Hydrolase</keyword>
<comment type="similarity">
    <text evidence="1 3">Belongs to the polypeptide deformylase family.</text>
</comment>
<dbReference type="CDD" id="cd00487">
    <property type="entry name" value="Pep_deformylase"/>
    <property type="match status" value="1"/>
</dbReference>
<dbReference type="SUPFAM" id="SSF56420">
    <property type="entry name" value="Peptide deformylase"/>
    <property type="match status" value="1"/>
</dbReference>
<dbReference type="Pfam" id="PF01327">
    <property type="entry name" value="Pep_deformylase"/>
    <property type="match status" value="1"/>
</dbReference>
<evidence type="ECO:0000313" key="6">
    <source>
        <dbReference type="Proteomes" id="UP001519289"/>
    </source>
</evidence>
<keyword evidence="3" id="KW-0479">Metal-binding</keyword>
<feature type="binding site" evidence="3">
    <location>
        <position position="137"/>
    </location>
    <ligand>
        <name>Fe cation</name>
        <dbReference type="ChEBI" id="CHEBI:24875"/>
    </ligand>
</feature>
<feature type="compositionally biased region" description="Low complexity" evidence="4">
    <location>
        <begin position="176"/>
        <end position="214"/>
    </location>
</feature>
<accession>A0ABS4JX30</accession>
<dbReference type="EMBL" id="JAGGLG010000047">
    <property type="protein sequence ID" value="MBP2020079.1"/>
    <property type="molecule type" value="Genomic_DNA"/>
</dbReference>
<evidence type="ECO:0000313" key="5">
    <source>
        <dbReference type="EMBL" id="MBP2020079.1"/>
    </source>
</evidence>
<comment type="caution">
    <text evidence="5">The sequence shown here is derived from an EMBL/GenBank/DDBJ whole genome shotgun (WGS) entry which is preliminary data.</text>
</comment>
<reference evidence="5 6" key="1">
    <citation type="submission" date="2021-03" db="EMBL/GenBank/DDBJ databases">
        <title>Genomic Encyclopedia of Type Strains, Phase IV (KMG-IV): sequencing the most valuable type-strain genomes for metagenomic binning, comparative biology and taxonomic classification.</title>
        <authorList>
            <person name="Goeker M."/>
        </authorList>
    </citation>
    <scope>NUCLEOTIDE SEQUENCE [LARGE SCALE GENOMIC DNA]</scope>
    <source>
        <strain evidence="5 6">DSM 27138</strain>
    </source>
</reference>
<dbReference type="PANTHER" id="PTHR10458:SF22">
    <property type="entry name" value="PEPTIDE DEFORMYLASE"/>
    <property type="match status" value="1"/>
</dbReference>
<dbReference type="NCBIfam" id="TIGR00079">
    <property type="entry name" value="pept_deformyl"/>
    <property type="match status" value="1"/>
</dbReference>
<dbReference type="Proteomes" id="UP001519289">
    <property type="component" value="Unassembled WGS sequence"/>
</dbReference>
<evidence type="ECO:0000256" key="1">
    <source>
        <dbReference type="ARBA" id="ARBA00010759"/>
    </source>
</evidence>
<dbReference type="HAMAP" id="MF_00163">
    <property type="entry name" value="Pep_deformylase"/>
    <property type="match status" value="1"/>
</dbReference>
<feature type="compositionally biased region" description="Low complexity" evidence="4">
    <location>
        <begin position="224"/>
        <end position="233"/>
    </location>
</feature>
<gene>
    <name evidence="3" type="primary">def</name>
    <name evidence="5" type="ORF">J2Z79_003533</name>
</gene>
<dbReference type="PANTHER" id="PTHR10458">
    <property type="entry name" value="PEPTIDE DEFORMYLASE"/>
    <property type="match status" value="1"/>
</dbReference>
<feature type="binding site" evidence="3">
    <location>
        <position position="91"/>
    </location>
    <ligand>
        <name>Fe cation</name>
        <dbReference type="ChEBI" id="CHEBI:24875"/>
    </ligand>
</feature>
<feature type="region of interest" description="Disordered" evidence="4">
    <location>
        <begin position="154"/>
        <end position="233"/>
    </location>
</feature>
<dbReference type="RefSeq" id="WP_209468180.1">
    <property type="nucleotide sequence ID" value="NZ_JAGGLG010000047.1"/>
</dbReference>